<dbReference type="GO" id="GO:0003960">
    <property type="term" value="F:quinone reductase (NADPH) activity"/>
    <property type="evidence" value="ECO:0007669"/>
    <property type="project" value="UniProtKB-EC"/>
</dbReference>
<protein>
    <submittedName>
        <fullName evidence="4">Quinone oxidoreductase 1</fullName>
        <ecNumber evidence="4">1.6.5.5</ecNumber>
    </submittedName>
</protein>
<dbReference type="Pfam" id="PF08240">
    <property type="entry name" value="ADH_N"/>
    <property type="match status" value="1"/>
</dbReference>
<comment type="caution">
    <text evidence="4">The sequence shown here is derived from an EMBL/GenBank/DDBJ whole genome shotgun (WGS) entry which is preliminary data.</text>
</comment>
<dbReference type="InterPro" id="IPR047618">
    <property type="entry name" value="QOR-like"/>
</dbReference>
<feature type="domain" description="Enoyl reductase (ER)" evidence="3">
    <location>
        <begin position="11"/>
        <end position="322"/>
    </location>
</feature>
<dbReference type="InterPro" id="IPR013154">
    <property type="entry name" value="ADH-like_N"/>
</dbReference>
<reference evidence="4 5" key="1">
    <citation type="submission" date="2020-03" db="EMBL/GenBank/DDBJ databases">
        <title>The role of nitrogen metabolism on polyethylene biodegradation.</title>
        <authorList>
            <person name="Peixoto J."/>
            <person name="Vizzotto C.S."/>
            <person name="Ramos A."/>
            <person name="Alves G."/>
            <person name="Steindorff A."/>
            <person name="Kruger R."/>
        </authorList>
    </citation>
    <scope>NUCLEOTIDE SEQUENCE [LARGE SCALE GENOMIC DNA]</scope>
    <source>
        <strain evidence="4 5">PE63</strain>
    </source>
</reference>
<dbReference type="PANTHER" id="PTHR48106:SF13">
    <property type="entry name" value="QUINONE OXIDOREDUCTASE-RELATED"/>
    <property type="match status" value="1"/>
</dbReference>
<keyword evidence="5" id="KW-1185">Reference proteome</keyword>
<name>A0ABS5LS92_9BURK</name>
<dbReference type="Gene3D" id="3.90.180.10">
    <property type="entry name" value="Medium-chain alcohol dehydrogenases, catalytic domain"/>
    <property type="match status" value="1"/>
</dbReference>
<evidence type="ECO:0000313" key="4">
    <source>
        <dbReference type="EMBL" id="MBS3019365.1"/>
    </source>
</evidence>
<dbReference type="EC" id="1.6.5.5" evidence="4"/>
<evidence type="ECO:0000313" key="5">
    <source>
        <dbReference type="Proteomes" id="UP001647436"/>
    </source>
</evidence>
<gene>
    <name evidence="4" type="primary">qorA_1</name>
    <name evidence="4" type="ORF">DJFAAGMI_02108</name>
</gene>
<dbReference type="PANTHER" id="PTHR48106">
    <property type="entry name" value="QUINONE OXIDOREDUCTASE PIG3-RELATED"/>
    <property type="match status" value="1"/>
</dbReference>
<dbReference type="Pfam" id="PF00107">
    <property type="entry name" value="ADH_zinc_N"/>
    <property type="match status" value="1"/>
</dbReference>
<dbReference type="InterPro" id="IPR036291">
    <property type="entry name" value="NAD(P)-bd_dom_sf"/>
</dbReference>
<keyword evidence="1" id="KW-0521">NADP</keyword>
<dbReference type="Proteomes" id="UP001647436">
    <property type="component" value="Unassembled WGS sequence"/>
</dbReference>
<dbReference type="RefSeq" id="WP_211457112.1">
    <property type="nucleotide sequence ID" value="NZ_JAANES010000002.1"/>
</dbReference>
<keyword evidence="2 4" id="KW-0560">Oxidoreductase</keyword>
<sequence length="324" mass="33299">MALAIRIYSAGAPEVMQLETLDLPSPGPGEVLLEQTAIGVNPLDVSQRKGLVPIALPSGLGLEGAGIVAAVGAGVSGLKSGDRVGYATGPLGAYASARLFPADRLIRLPDALGDDVAASVLFKGITAQYLLKSTGQVKQGSRVLIYGAAGALGQLMCAWAKHLGAQVLGVVSKPASVERAKAAGCDQVFVFEAQSLPSQVMQATQGSKVDVVYDPIGKDTFSASLDCLRPRGLMVSFGATSGLPPAVEPGVLNAKGSLFLTRPSLAAHTATIEEYQGRAQDVLDAIAAGILRPHVWKSYALKDAAAAHADLELGRSQGSIILIP</sequence>
<dbReference type="Gene3D" id="3.40.50.720">
    <property type="entry name" value="NAD(P)-binding Rossmann-like Domain"/>
    <property type="match status" value="1"/>
</dbReference>
<evidence type="ECO:0000259" key="3">
    <source>
        <dbReference type="SMART" id="SM00829"/>
    </source>
</evidence>
<dbReference type="InterPro" id="IPR020843">
    <property type="entry name" value="ER"/>
</dbReference>
<dbReference type="InterPro" id="IPR011032">
    <property type="entry name" value="GroES-like_sf"/>
</dbReference>
<dbReference type="SMART" id="SM00829">
    <property type="entry name" value="PKS_ER"/>
    <property type="match status" value="1"/>
</dbReference>
<accession>A0ABS5LS92</accession>
<proteinExistence type="predicted"/>
<evidence type="ECO:0000256" key="1">
    <source>
        <dbReference type="ARBA" id="ARBA00022857"/>
    </source>
</evidence>
<dbReference type="SUPFAM" id="SSF50129">
    <property type="entry name" value="GroES-like"/>
    <property type="match status" value="1"/>
</dbReference>
<dbReference type="InterPro" id="IPR013149">
    <property type="entry name" value="ADH-like_C"/>
</dbReference>
<organism evidence="4 5">
    <name type="scientific">Comamonas brasiliensis</name>
    <dbReference type="NCBI Taxonomy" id="1812482"/>
    <lineage>
        <taxon>Bacteria</taxon>
        <taxon>Pseudomonadati</taxon>
        <taxon>Pseudomonadota</taxon>
        <taxon>Betaproteobacteria</taxon>
        <taxon>Burkholderiales</taxon>
        <taxon>Comamonadaceae</taxon>
        <taxon>Comamonas</taxon>
    </lineage>
</organism>
<dbReference type="SUPFAM" id="SSF51735">
    <property type="entry name" value="NAD(P)-binding Rossmann-fold domains"/>
    <property type="match status" value="1"/>
</dbReference>
<dbReference type="EMBL" id="JAANES010000002">
    <property type="protein sequence ID" value="MBS3019365.1"/>
    <property type="molecule type" value="Genomic_DNA"/>
</dbReference>
<evidence type="ECO:0000256" key="2">
    <source>
        <dbReference type="ARBA" id="ARBA00023002"/>
    </source>
</evidence>
<dbReference type="CDD" id="cd05286">
    <property type="entry name" value="QOR2"/>
    <property type="match status" value="1"/>
</dbReference>